<evidence type="ECO:0000256" key="6">
    <source>
        <dbReference type="RuleBase" id="RU363032"/>
    </source>
</evidence>
<feature type="transmembrane region" description="Helical" evidence="6">
    <location>
        <begin position="163"/>
        <end position="182"/>
    </location>
</feature>
<accession>A0ABS6G2W6</accession>
<dbReference type="NCBIfam" id="NF045476">
    <property type="entry name" value="Opp4C"/>
    <property type="match status" value="1"/>
</dbReference>
<keyword evidence="4 6" id="KW-1133">Transmembrane helix</keyword>
<comment type="subcellular location">
    <subcellularLocation>
        <location evidence="1 6">Cell membrane</location>
        <topology evidence="1 6">Multi-pass membrane protein</topology>
    </subcellularLocation>
</comment>
<comment type="caution">
    <text evidence="8">The sequence shown here is derived from an EMBL/GenBank/DDBJ whole genome shotgun (WGS) entry which is preliminary data.</text>
</comment>
<protein>
    <submittedName>
        <fullName evidence="8">ABC transporter permease</fullName>
    </submittedName>
</protein>
<dbReference type="EMBL" id="JAHLQK010000001">
    <property type="protein sequence ID" value="MBU5675750.1"/>
    <property type="molecule type" value="Genomic_DNA"/>
</dbReference>
<evidence type="ECO:0000313" key="9">
    <source>
        <dbReference type="Proteomes" id="UP000779508"/>
    </source>
</evidence>
<feature type="transmembrane region" description="Helical" evidence="6">
    <location>
        <begin position="39"/>
        <end position="60"/>
    </location>
</feature>
<dbReference type="CDD" id="cd06261">
    <property type="entry name" value="TM_PBP2"/>
    <property type="match status" value="1"/>
</dbReference>
<dbReference type="InterPro" id="IPR025966">
    <property type="entry name" value="OppC_N"/>
</dbReference>
<comment type="similarity">
    <text evidence="6">Belongs to the binding-protein-dependent transport system permease family.</text>
</comment>
<dbReference type="InterPro" id="IPR050366">
    <property type="entry name" value="BP-dependent_transpt_permease"/>
</dbReference>
<dbReference type="PROSITE" id="PS50928">
    <property type="entry name" value="ABC_TM1"/>
    <property type="match status" value="1"/>
</dbReference>
<feature type="transmembrane region" description="Helical" evidence="6">
    <location>
        <begin position="213"/>
        <end position="234"/>
    </location>
</feature>
<keyword evidence="9" id="KW-1185">Reference proteome</keyword>
<feature type="transmembrane region" description="Helical" evidence="6">
    <location>
        <begin position="102"/>
        <end position="128"/>
    </location>
</feature>
<reference evidence="8 9" key="1">
    <citation type="submission" date="2021-06" db="EMBL/GenBank/DDBJ databases">
        <authorList>
            <person name="Sun Q."/>
            <person name="Li D."/>
        </authorList>
    </citation>
    <scope>NUCLEOTIDE SEQUENCE [LARGE SCALE GENOMIC DNA]</scope>
    <source>
        <strain evidence="8 9">MSJ-5</strain>
    </source>
</reference>
<proteinExistence type="inferred from homology"/>
<dbReference type="InterPro" id="IPR053523">
    <property type="entry name" value="Oligopeptide_permease_AppC"/>
</dbReference>
<dbReference type="InterPro" id="IPR000515">
    <property type="entry name" value="MetI-like"/>
</dbReference>
<organism evidence="8 9">
    <name type="scientific">Alkaliphilus flagellatus</name>
    <dbReference type="NCBI Taxonomy" id="2841507"/>
    <lineage>
        <taxon>Bacteria</taxon>
        <taxon>Bacillati</taxon>
        <taxon>Bacillota</taxon>
        <taxon>Clostridia</taxon>
        <taxon>Peptostreptococcales</taxon>
        <taxon>Natronincolaceae</taxon>
        <taxon>Alkaliphilus</taxon>
    </lineage>
</organism>
<dbReference type="PANTHER" id="PTHR43386">
    <property type="entry name" value="OLIGOPEPTIDE TRANSPORT SYSTEM PERMEASE PROTEIN APPC"/>
    <property type="match status" value="1"/>
</dbReference>
<evidence type="ECO:0000256" key="5">
    <source>
        <dbReference type="ARBA" id="ARBA00023136"/>
    </source>
</evidence>
<dbReference type="RefSeq" id="WP_216415202.1">
    <property type="nucleotide sequence ID" value="NZ_JAHLQK010000001.1"/>
</dbReference>
<keyword evidence="5 6" id="KW-0472">Membrane</keyword>
<dbReference type="PANTHER" id="PTHR43386:SF1">
    <property type="entry name" value="D,D-DIPEPTIDE TRANSPORT SYSTEM PERMEASE PROTEIN DDPC-RELATED"/>
    <property type="match status" value="1"/>
</dbReference>
<keyword evidence="3 6" id="KW-0812">Transmembrane</keyword>
<evidence type="ECO:0000256" key="3">
    <source>
        <dbReference type="ARBA" id="ARBA00022692"/>
    </source>
</evidence>
<dbReference type="Pfam" id="PF00528">
    <property type="entry name" value="BPD_transp_1"/>
    <property type="match status" value="1"/>
</dbReference>
<evidence type="ECO:0000256" key="4">
    <source>
        <dbReference type="ARBA" id="ARBA00022989"/>
    </source>
</evidence>
<keyword evidence="2 6" id="KW-0813">Transport</keyword>
<dbReference type="Proteomes" id="UP000779508">
    <property type="component" value="Unassembled WGS sequence"/>
</dbReference>
<evidence type="ECO:0000256" key="2">
    <source>
        <dbReference type="ARBA" id="ARBA00022448"/>
    </source>
</evidence>
<evidence type="ECO:0000259" key="7">
    <source>
        <dbReference type="PROSITE" id="PS50928"/>
    </source>
</evidence>
<sequence>MISEKKQKIDINKEKNLATESTVIGPWKIMWKRLKRNKLAMLGLIVITIMATAAIFAPFLTPYGRDAVNLVNSNAKPGSEHLLGTDSLGRDILTRLLYGGRISLTVGFVSTGIRIVLGVLLGGIAGYYGKSIDNVIMRVADVFACLPFLPIAITIVAMLKPSIYNIMLVIGVLGWPGIARIVRAEILSLREREFMEAATALGISDFRKIVAHLLPNTMASVIVSATIGIAGAILTESSLSFLGLGVAPPTPSWGNMLTDAKNQYVLKNRWWQWIPPGLAIFITVMSLNLLGDGLRDALDPRLKQ</sequence>
<feature type="transmembrane region" description="Helical" evidence="6">
    <location>
        <begin position="270"/>
        <end position="291"/>
    </location>
</feature>
<name>A0ABS6G2W6_9FIRM</name>
<feature type="transmembrane region" description="Helical" evidence="6">
    <location>
        <begin position="135"/>
        <end position="157"/>
    </location>
</feature>
<evidence type="ECO:0000313" key="8">
    <source>
        <dbReference type="EMBL" id="MBU5675750.1"/>
    </source>
</evidence>
<feature type="domain" description="ABC transmembrane type-1" evidence="7">
    <location>
        <begin position="100"/>
        <end position="291"/>
    </location>
</feature>
<dbReference type="Pfam" id="PF12911">
    <property type="entry name" value="OppC_N"/>
    <property type="match status" value="1"/>
</dbReference>
<gene>
    <name evidence="8" type="ORF">KQI88_04915</name>
</gene>
<evidence type="ECO:0000256" key="1">
    <source>
        <dbReference type="ARBA" id="ARBA00004651"/>
    </source>
</evidence>